<comment type="caution">
    <text evidence="3">The sequence shown here is derived from an EMBL/GenBank/DDBJ whole genome shotgun (WGS) entry which is preliminary data.</text>
</comment>
<protein>
    <recommendedName>
        <fullName evidence="5">Mid2 domain-containing protein</fullName>
    </recommendedName>
</protein>
<accession>A0A423WGI9</accession>
<sequence>MTSTLPAYFFHVNASSLISEYIPTDIFSQLAASAAAASVTEAEVPTSLVYSALEDTSLPSWFQSAVPVTYSAQMATLEAQINDLRADSQGSTTLISLKSSPTTVRPTNFVADGTTNSTSNSKAWIAGAVIGPVVGVSLILLGMFFLRRRRLSNKQPPYDSENKTNEKPELHADSLPAPRIYEMDGMQNSIELEVSEAPQELPAEGPAKKPT</sequence>
<proteinExistence type="predicted"/>
<keyword evidence="2" id="KW-0812">Transmembrane</keyword>
<evidence type="ECO:0008006" key="5">
    <source>
        <dbReference type="Google" id="ProtNLM"/>
    </source>
</evidence>
<gene>
    <name evidence="3" type="ORF">VMCG_06040</name>
</gene>
<organism evidence="3 4">
    <name type="scientific">Cytospora schulzeri</name>
    <dbReference type="NCBI Taxonomy" id="448051"/>
    <lineage>
        <taxon>Eukaryota</taxon>
        <taxon>Fungi</taxon>
        <taxon>Dikarya</taxon>
        <taxon>Ascomycota</taxon>
        <taxon>Pezizomycotina</taxon>
        <taxon>Sordariomycetes</taxon>
        <taxon>Sordariomycetidae</taxon>
        <taxon>Diaporthales</taxon>
        <taxon>Cytosporaceae</taxon>
        <taxon>Cytospora</taxon>
    </lineage>
</organism>
<dbReference type="AlphaFoldDB" id="A0A423WGI9"/>
<evidence type="ECO:0000313" key="3">
    <source>
        <dbReference type="EMBL" id="ROW02472.1"/>
    </source>
</evidence>
<dbReference type="OrthoDB" id="5414836at2759"/>
<keyword evidence="2" id="KW-0472">Membrane</keyword>
<feature type="transmembrane region" description="Helical" evidence="2">
    <location>
        <begin position="124"/>
        <end position="146"/>
    </location>
</feature>
<feature type="compositionally biased region" description="Basic and acidic residues" evidence="1">
    <location>
        <begin position="160"/>
        <end position="172"/>
    </location>
</feature>
<dbReference type="EMBL" id="LKEA01000017">
    <property type="protein sequence ID" value="ROW02472.1"/>
    <property type="molecule type" value="Genomic_DNA"/>
</dbReference>
<dbReference type="Proteomes" id="UP000283895">
    <property type="component" value="Unassembled WGS sequence"/>
</dbReference>
<evidence type="ECO:0000256" key="1">
    <source>
        <dbReference type="SAM" id="MobiDB-lite"/>
    </source>
</evidence>
<dbReference type="STRING" id="356882.A0A423WGI9"/>
<keyword evidence="2" id="KW-1133">Transmembrane helix</keyword>
<name>A0A423WGI9_9PEZI</name>
<evidence type="ECO:0000313" key="4">
    <source>
        <dbReference type="Proteomes" id="UP000283895"/>
    </source>
</evidence>
<keyword evidence="4" id="KW-1185">Reference proteome</keyword>
<evidence type="ECO:0000256" key="2">
    <source>
        <dbReference type="SAM" id="Phobius"/>
    </source>
</evidence>
<feature type="region of interest" description="Disordered" evidence="1">
    <location>
        <begin position="153"/>
        <end position="211"/>
    </location>
</feature>
<reference evidence="3 4" key="1">
    <citation type="submission" date="2015-09" db="EMBL/GenBank/DDBJ databases">
        <title>Host preference determinants of Valsa canker pathogens revealed by comparative genomics.</title>
        <authorList>
            <person name="Yin Z."/>
            <person name="Huang L."/>
        </authorList>
    </citation>
    <scope>NUCLEOTIDE SEQUENCE [LARGE SCALE GENOMIC DNA]</scope>
    <source>
        <strain evidence="3 4">03-1</strain>
    </source>
</reference>